<name>A0A9P6KBF9_9FUNG</name>
<feature type="compositionally biased region" description="Polar residues" evidence="1">
    <location>
        <begin position="302"/>
        <end position="311"/>
    </location>
</feature>
<accession>A0A9P6KBF9</accession>
<feature type="region of interest" description="Disordered" evidence="1">
    <location>
        <begin position="296"/>
        <end position="340"/>
    </location>
</feature>
<feature type="region of interest" description="Disordered" evidence="1">
    <location>
        <begin position="463"/>
        <end position="532"/>
    </location>
</feature>
<dbReference type="EMBL" id="JAABOA010003385">
    <property type="protein sequence ID" value="KAF9578726.1"/>
    <property type="molecule type" value="Genomic_DNA"/>
</dbReference>
<feature type="region of interest" description="Disordered" evidence="1">
    <location>
        <begin position="546"/>
        <end position="600"/>
    </location>
</feature>
<gene>
    <name evidence="2" type="ORF">BGW38_005338</name>
</gene>
<keyword evidence="3" id="KW-1185">Reference proteome</keyword>
<comment type="caution">
    <text evidence="2">The sequence shown here is derived from an EMBL/GenBank/DDBJ whole genome shotgun (WGS) entry which is preliminary data.</text>
</comment>
<evidence type="ECO:0000256" key="1">
    <source>
        <dbReference type="SAM" id="MobiDB-lite"/>
    </source>
</evidence>
<evidence type="ECO:0000313" key="2">
    <source>
        <dbReference type="EMBL" id="KAF9578726.1"/>
    </source>
</evidence>
<organism evidence="2 3">
    <name type="scientific">Lunasporangiospora selenospora</name>
    <dbReference type="NCBI Taxonomy" id="979761"/>
    <lineage>
        <taxon>Eukaryota</taxon>
        <taxon>Fungi</taxon>
        <taxon>Fungi incertae sedis</taxon>
        <taxon>Mucoromycota</taxon>
        <taxon>Mortierellomycotina</taxon>
        <taxon>Mortierellomycetes</taxon>
        <taxon>Mortierellales</taxon>
        <taxon>Mortierellaceae</taxon>
        <taxon>Lunasporangiospora</taxon>
    </lineage>
</organism>
<protein>
    <submittedName>
        <fullName evidence="2">Uncharacterized protein</fullName>
    </submittedName>
</protein>
<feature type="compositionally biased region" description="Polar residues" evidence="1">
    <location>
        <begin position="463"/>
        <end position="487"/>
    </location>
</feature>
<proteinExistence type="predicted"/>
<evidence type="ECO:0000313" key="3">
    <source>
        <dbReference type="Proteomes" id="UP000780801"/>
    </source>
</evidence>
<feature type="compositionally biased region" description="Basic and acidic residues" evidence="1">
    <location>
        <begin position="502"/>
        <end position="519"/>
    </location>
</feature>
<feature type="compositionally biased region" description="Polar residues" evidence="1">
    <location>
        <begin position="146"/>
        <end position="161"/>
    </location>
</feature>
<dbReference type="Proteomes" id="UP000780801">
    <property type="component" value="Unassembled WGS sequence"/>
</dbReference>
<feature type="region of interest" description="Disordered" evidence="1">
    <location>
        <begin position="135"/>
        <end position="204"/>
    </location>
</feature>
<feature type="region of interest" description="Disordered" evidence="1">
    <location>
        <begin position="362"/>
        <end position="391"/>
    </location>
</feature>
<feature type="compositionally biased region" description="Polar residues" evidence="1">
    <location>
        <begin position="521"/>
        <end position="532"/>
    </location>
</feature>
<sequence length="724" mass="80478">MTTWRRPETWYSCDYNSHTEEDDIKATDTVPSRHAPALPLSAAAAPERRGSWLKNIGRKLSSRTKSALSLRSKPSREMIPISTRGHNSNGECNCGMVHVWASEMETVKEITPDSDSAAVVKHASLVPELATITASQRGTVEHQPELLSNSSSCSTQQPLHSHQQRPVERQSQLLEVSPTAASPRRNGRHLFEGQEIPDDYNNNGSKRKSLFMSIMNPLKRLSLVGSIDSTNDNTSTGTTHDPKNAMSNAQALRYYSRTNQQKRPLIKSGLSRQSWRVSLMKTVKGDSFGPYYAEAVEEDDSSQNGLTSSIPSEPYRDSSDEDYREETHEDVYSDLNGPYAPRQQSSLMLEYVPECLPQLREESDSNAEADALQRASVDQDSYEEDQDAETQHDKALKMSLDKLQGLRVRQLQQQPPRPKSGASLASFLRYSLEKSHRASISTSSVVGGNHLSNRSSRLTISQIGNTPSVRSSVMSVSDPTMRSASPSGSPPSLFAKSHSRLRPLEHKDSVESLSEEKWPYNEQSESMSRYSSCSDRTVSSAASSMDTSSFVRTAPSTHTPAPVTPRHRRQPPAWINRTAPSGLELPRAGSRPQAKIPARSSSILHPSKTRWQLDAVSERGMTESATTYKETGYQEPLTAKCVYRDPNGGRPGAEAGYKYNDDFNDTDNDIYTNGWRDSSSTDGRYSGYDQDKHRRSDLRLMESVAFFPPASRTVLVITTEEVVF</sequence>
<dbReference type="AlphaFoldDB" id="A0A9P6KBF9"/>
<feature type="compositionally biased region" description="Polar residues" evidence="1">
    <location>
        <begin position="550"/>
        <end position="559"/>
    </location>
</feature>
<reference evidence="2" key="1">
    <citation type="journal article" date="2020" name="Fungal Divers.">
        <title>Resolving the Mortierellaceae phylogeny through synthesis of multi-gene phylogenetics and phylogenomics.</title>
        <authorList>
            <person name="Vandepol N."/>
            <person name="Liber J."/>
            <person name="Desiro A."/>
            <person name="Na H."/>
            <person name="Kennedy M."/>
            <person name="Barry K."/>
            <person name="Grigoriev I.V."/>
            <person name="Miller A.N."/>
            <person name="O'Donnell K."/>
            <person name="Stajich J.E."/>
            <person name="Bonito G."/>
        </authorList>
    </citation>
    <scope>NUCLEOTIDE SEQUENCE</scope>
    <source>
        <strain evidence="2">KOD1015</strain>
    </source>
</reference>